<organism evidence="1 2">
    <name type="scientific">Mesorhabditis spiculigera</name>
    <dbReference type="NCBI Taxonomy" id="96644"/>
    <lineage>
        <taxon>Eukaryota</taxon>
        <taxon>Metazoa</taxon>
        <taxon>Ecdysozoa</taxon>
        <taxon>Nematoda</taxon>
        <taxon>Chromadorea</taxon>
        <taxon>Rhabditida</taxon>
        <taxon>Rhabditina</taxon>
        <taxon>Rhabditomorpha</taxon>
        <taxon>Rhabditoidea</taxon>
        <taxon>Rhabditidae</taxon>
        <taxon>Mesorhabditinae</taxon>
        <taxon>Mesorhabditis</taxon>
    </lineage>
</organism>
<comment type="caution">
    <text evidence="1">The sequence shown here is derived from an EMBL/GenBank/DDBJ whole genome shotgun (WGS) entry which is preliminary data.</text>
</comment>
<proteinExistence type="predicted"/>
<dbReference type="Proteomes" id="UP001177023">
    <property type="component" value="Unassembled WGS sequence"/>
</dbReference>
<sequence>MLFSRQRTLIKCVKSKLHSKLPALWSPGTIHEKNHAVGLYQEMECNYVQPTTRIFCDYYISIGILKLQMTSLPIRRKFLRCDAAAVQLEEYRKMG</sequence>
<evidence type="ECO:0000313" key="2">
    <source>
        <dbReference type="Proteomes" id="UP001177023"/>
    </source>
</evidence>
<dbReference type="EMBL" id="CATQJA010000957">
    <property type="protein sequence ID" value="CAJ0565066.1"/>
    <property type="molecule type" value="Genomic_DNA"/>
</dbReference>
<keyword evidence="2" id="KW-1185">Reference proteome</keyword>
<name>A0AA36CAR3_9BILA</name>
<dbReference type="AlphaFoldDB" id="A0AA36CAR3"/>
<accession>A0AA36CAR3</accession>
<gene>
    <name evidence="1" type="ORF">MSPICULIGERA_LOCUS3727</name>
</gene>
<evidence type="ECO:0000313" key="1">
    <source>
        <dbReference type="EMBL" id="CAJ0565066.1"/>
    </source>
</evidence>
<protein>
    <submittedName>
        <fullName evidence="1">Uncharacterized protein</fullName>
    </submittedName>
</protein>
<feature type="non-terminal residue" evidence="1">
    <location>
        <position position="95"/>
    </location>
</feature>
<reference evidence="1" key="1">
    <citation type="submission" date="2023-06" db="EMBL/GenBank/DDBJ databases">
        <authorList>
            <person name="Delattre M."/>
        </authorList>
    </citation>
    <scope>NUCLEOTIDE SEQUENCE</scope>
    <source>
        <strain evidence="1">AF72</strain>
    </source>
</reference>